<dbReference type="EMBL" id="JPXX01000021">
    <property type="protein sequence ID" value="KGQ36962.1"/>
    <property type="molecule type" value="Genomic_DNA"/>
</dbReference>
<proteinExistence type="predicted"/>
<organism evidence="1 2">
    <name type="scientific">Gallibacterium genomosp. 1</name>
    <dbReference type="NCBI Taxonomy" id="155515"/>
    <lineage>
        <taxon>Bacteria</taxon>
        <taxon>Pseudomonadati</taxon>
        <taxon>Pseudomonadota</taxon>
        <taxon>Gammaproteobacteria</taxon>
        <taxon>Pasteurellales</taxon>
        <taxon>Pasteurellaceae</taxon>
        <taxon>Gallibacterium</taxon>
    </lineage>
</organism>
<sequence length="146" mass="16611">MLDSAYIYQQIPAEISPFFKIEMAEIQKKYTHLLDNIAQSIQTISQFVHLNKTVNVIISSRPFELQLQNATLSVQIFEPVLHVAIENFVFLDLNVMLSLPSPLQKACALEELAHVLMNIRDEHLVKMVVAEMLPDVAYQNGQYVAV</sequence>
<name>A0A0A2Y1F0_9PAST</name>
<dbReference type="Proteomes" id="UP000030539">
    <property type="component" value="Unassembled WGS sequence"/>
</dbReference>
<gene>
    <name evidence="1" type="ORF">JP36_07595</name>
</gene>
<dbReference type="RefSeq" id="WP_039173592.1">
    <property type="nucleotide sequence ID" value="NZ_JPXX01000021.1"/>
</dbReference>
<evidence type="ECO:0000313" key="2">
    <source>
        <dbReference type="Proteomes" id="UP000030539"/>
    </source>
</evidence>
<reference evidence="1 2" key="1">
    <citation type="submission" date="2014-08" db="EMBL/GenBank/DDBJ databases">
        <title>Chaperone-usher fimbriae in a diverse selection of Gallibacterium genomes.</title>
        <authorList>
            <person name="Kudirkiene E."/>
            <person name="Bager R.J."/>
            <person name="Johnson T.J."/>
            <person name="Bojesen A.M."/>
        </authorList>
    </citation>
    <scope>NUCLEOTIDE SEQUENCE [LARGE SCALE GENOMIC DNA]</scope>
    <source>
        <strain evidence="1 2">CCM5974</strain>
    </source>
</reference>
<accession>A0A0A2Y1F0</accession>
<dbReference type="AlphaFoldDB" id="A0A0A2Y1F0"/>
<evidence type="ECO:0000313" key="1">
    <source>
        <dbReference type="EMBL" id="KGQ36962.1"/>
    </source>
</evidence>
<protein>
    <submittedName>
        <fullName evidence="1">Uncharacterized protein</fullName>
    </submittedName>
</protein>
<comment type="caution">
    <text evidence="1">The sequence shown here is derived from an EMBL/GenBank/DDBJ whole genome shotgun (WGS) entry which is preliminary data.</text>
</comment>